<dbReference type="OrthoDB" id="5297660at2"/>
<reference evidence="2 3" key="1">
    <citation type="journal article" date="2015" name="Genome Announc.">
        <title>Genome Sequence of 'Candidatus Thioglobus autotrophica' Strain EF1, a Chemoautotroph from the SUP05 Clade of Marine Gammaproteobacteria.</title>
        <authorList>
            <person name="Shah V."/>
            <person name="Morris R.M."/>
        </authorList>
    </citation>
    <scope>NUCLEOTIDE SEQUENCE [LARGE SCALE GENOMIC DNA]</scope>
    <source>
        <strain evidence="2 3">EF1</strain>
    </source>
</reference>
<dbReference type="InterPro" id="IPR009061">
    <property type="entry name" value="DNA-bd_dom_put_sf"/>
</dbReference>
<dbReference type="STRING" id="1705394.SP60_04440"/>
<evidence type="ECO:0000313" key="2">
    <source>
        <dbReference type="EMBL" id="ALE52527.1"/>
    </source>
</evidence>
<protein>
    <recommendedName>
        <fullName evidence="1">Helix-turn-helix domain-containing protein</fullName>
    </recommendedName>
</protein>
<name>A0A0M4NX47_9GAMM</name>
<dbReference type="AlphaFoldDB" id="A0A0M4NX47"/>
<dbReference type="Pfam" id="PF12728">
    <property type="entry name" value="HTH_17"/>
    <property type="match status" value="1"/>
</dbReference>
<gene>
    <name evidence="2" type="ORF">SP60_04440</name>
</gene>
<feature type="domain" description="Helix-turn-helix" evidence="1">
    <location>
        <begin position="6"/>
        <end position="56"/>
    </location>
</feature>
<dbReference type="KEGG" id="tho:SP60_04440"/>
<dbReference type="SUPFAM" id="SSF46955">
    <property type="entry name" value="Putative DNA-binding domain"/>
    <property type="match status" value="1"/>
</dbReference>
<accession>A0A0M4NX47</accession>
<dbReference type="Proteomes" id="UP000058020">
    <property type="component" value="Chromosome"/>
</dbReference>
<evidence type="ECO:0000313" key="3">
    <source>
        <dbReference type="Proteomes" id="UP000058020"/>
    </source>
</evidence>
<sequence length="75" mass="8477">MTINRLFTTKQLADILGFAPKTLSNQRILGTGLPFIKIGNAVRYKSSDIETYIEENTHDHNGMVKVNSIRVKEEV</sequence>
<dbReference type="InterPro" id="IPR041657">
    <property type="entry name" value="HTH_17"/>
</dbReference>
<organism evidence="2 3">
    <name type="scientific">Candidatus Thioglobus autotrophicus</name>
    <dbReference type="NCBI Taxonomy" id="1705394"/>
    <lineage>
        <taxon>Bacteria</taxon>
        <taxon>Pseudomonadati</taxon>
        <taxon>Pseudomonadota</taxon>
        <taxon>Gammaproteobacteria</taxon>
        <taxon>Candidatus Pseudothioglobaceae</taxon>
        <taxon>Candidatus Thioglobus</taxon>
    </lineage>
</organism>
<dbReference type="EMBL" id="CP010552">
    <property type="protein sequence ID" value="ALE52527.1"/>
    <property type="molecule type" value="Genomic_DNA"/>
</dbReference>
<proteinExistence type="predicted"/>
<keyword evidence="3" id="KW-1185">Reference proteome</keyword>
<dbReference type="RefSeq" id="WP_053951479.1">
    <property type="nucleotide sequence ID" value="NZ_CP010552.1"/>
</dbReference>
<evidence type="ECO:0000259" key="1">
    <source>
        <dbReference type="Pfam" id="PF12728"/>
    </source>
</evidence>